<keyword evidence="2" id="KW-1185">Reference proteome</keyword>
<gene>
    <name evidence="1" type="ORF">T01_4494</name>
</gene>
<dbReference type="Proteomes" id="UP000054776">
    <property type="component" value="Unassembled WGS sequence"/>
</dbReference>
<protein>
    <submittedName>
        <fullName evidence="1">Uncharacterized protein</fullName>
    </submittedName>
</protein>
<comment type="caution">
    <text evidence="1">The sequence shown here is derived from an EMBL/GenBank/DDBJ whole genome shotgun (WGS) entry which is preliminary data.</text>
</comment>
<reference evidence="1 2" key="1">
    <citation type="submission" date="2015-01" db="EMBL/GenBank/DDBJ databases">
        <title>Evolution of Trichinella species and genotypes.</title>
        <authorList>
            <person name="Korhonen P.K."/>
            <person name="Edoardo P."/>
            <person name="Giuseppe L.R."/>
            <person name="Gasser R.B."/>
        </authorList>
    </citation>
    <scope>NUCLEOTIDE SEQUENCE [LARGE SCALE GENOMIC DNA]</scope>
    <source>
        <strain evidence="1">ISS3</strain>
    </source>
</reference>
<name>A0A0V1BBY7_TRISP</name>
<evidence type="ECO:0000313" key="1">
    <source>
        <dbReference type="EMBL" id="KRY34546.1"/>
    </source>
</evidence>
<accession>A0A0V1BBY7</accession>
<dbReference type="InParanoid" id="A0A0V1BBY7"/>
<proteinExistence type="predicted"/>
<dbReference type="EMBL" id="JYDH01000066">
    <property type="protein sequence ID" value="KRY34546.1"/>
    <property type="molecule type" value="Genomic_DNA"/>
</dbReference>
<evidence type="ECO:0000313" key="2">
    <source>
        <dbReference type="Proteomes" id="UP000054776"/>
    </source>
</evidence>
<organism evidence="1 2">
    <name type="scientific">Trichinella spiralis</name>
    <name type="common">Trichina worm</name>
    <dbReference type="NCBI Taxonomy" id="6334"/>
    <lineage>
        <taxon>Eukaryota</taxon>
        <taxon>Metazoa</taxon>
        <taxon>Ecdysozoa</taxon>
        <taxon>Nematoda</taxon>
        <taxon>Enoplea</taxon>
        <taxon>Dorylaimia</taxon>
        <taxon>Trichinellida</taxon>
        <taxon>Trichinellidae</taxon>
        <taxon>Trichinella</taxon>
    </lineage>
</organism>
<dbReference type="AlphaFoldDB" id="A0A0V1BBY7"/>
<dbReference type="OrthoDB" id="10369346at2759"/>
<sequence length="48" mass="5205">MIANIQISLASVNLIDSGKCDWPIEILFSCDLTGHYGAEMCSGHLIHS</sequence>